<dbReference type="AlphaFoldDB" id="A0A9W7C2J6"/>
<evidence type="ECO:0000313" key="2">
    <source>
        <dbReference type="EMBL" id="GMH98806.1"/>
    </source>
</evidence>
<dbReference type="Proteomes" id="UP001165160">
    <property type="component" value="Unassembled WGS sequence"/>
</dbReference>
<keyword evidence="3" id="KW-1185">Reference proteome</keyword>
<accession>A0A9W7C2J6</accession>
<feature type="transmembrane region" description="Helical" evidence="1">
    <location>
        <begin position="31"/>
        <end position="52"/>
    </location>
</feature>
<keyword evidence="1" id="KW-1133">Transmembrane helix</keyword>
<gene>
    <name evidence="2" type="ORF">TrVE_jg8879</name>
</gene>
<protein>
    <submittedName>
        <fullName evidence="2">Uncharacterized protein</fullName>
    </submittedName>
</protein>
<evidence type="ECO:0000313" key="3">
    <source>
        <dbReference type="Proteomes" id="UP001165160"/>
    </source>
</evidence>
<reference evidence="3" key="1">
    <citation type="journal article" date="2023" name="Commun. Biol.">
        <title>Genome analysis of Parmales, the sister group of diatoms, reveals the evolutionary specialization of diatoms from phago-mixotrophs to photoautotrophs.</title>
        <authorList>
            <person name="Ban H."/>
            <person name="Sato S."/>
            <person name="Yoshikawa S."/>
            <person name="Yamada K."/>
            <person name="Nakamura Y."/>
            <person name="Ichinomiya M."/>
            <person name="Sato N."/>
            <person name="Blanc-Mathieu R."/>
            <person name="Endo H."/>
            <person name="Kuwata A."/>
            <person name="Ogata H."/>
        </authorList>
    </citation>
    <scope>NUCLEOTIDE SEQUENCE [LARGE SCALE GENOMIC DNA]</scope>
    <source>
        <strain evidence="3">NIES 3699</strain>
    </source>
</reference>
<feature type="transmembrane region" description="Helical" evidence="1">
    <location>
        <begin position="215"/>
        <end position="239"/>
    </location>
</feature>
<sequence length="350" mass="40030">MLYIRCVELFTECIPSTLIQGISFLSRRSPVAAISLFLSVMTSAFIAASVSIEKDVSEKSRQQDPTFYGWVPLGSMFRTCVVCLLVFLFSACQLTLKVFALALCSLESPKIISLYLLIEIGSLLALKIVRNDLLFYWPIRNKIAWCAASLIIHTACKCLLDFTGLLVLRQPEKLGGAYFTSVLLYSPLVCFYFGYRYLTYVSTPDVSTPDSFSANIVYGVIGSLTAIQVASILLFLSIIDRKYWKSFTSFETGRQAVCRRFLECTQPDEDGIRLKVFKTHQDYWKPIEPSVRLWLNSRLTTWYKETPEFWNPATKAMIPDDLVDDLDLLKRIQTERKQKKKKKKKNENVK</sequence>
<dbReference type="EMBL" id="BRXX01000225">
    <property type="protein sequence ID" value="GMH98806.1"/>
    <property type="molecule type" value="Genomic_DNA"/>
</dbReference>
<keyword evidence="1" id="KW-0472">Membrane</keyword>
<feature type="transmembrane region" description="Helical" evidence="1">
    <location>
        <begin position="175"/>
        <end position="195"/>
    </location>
</feature>
<evidence type="ECO:0000256" key="1">
    <source>
        <dbReference type="SAM" id="Phobius"/>
    </source>
</evidence>
<organism evidence="2 3">
    <name type="scientific">Triparma verrucosa</name>
    <dbReference type="NCBI Taxonomy" id="1606542"/>
    <lineage>
        <taxon>Eukaryota</taxon>
        <taxon>Sar</taxon>
        <taxon>Stramenopiles</taxon>
        <taxon>Ochrophyta</taxon>
        <taxon>Bolidophyceae</taxon>
        <taxon>Parmales</taxon>
        <taxon>Triparmaceae</taxon>
        <taxon>Triparma</taxon>
    </lineage>
</organism>
<name>A0A9W7C2J6_9STRA</name>
<proteinExistence type="predicted"/>
<feature type="transmembrane region" description="Helical" evidence="1">
    <location>
        <begin position="76"/>
        <end position="100"/>
    </location>
</feature>
<keyword evidence="1" id="KW-0812">Transmembrane</keyword>
<comment type="caution">
    <text evidence="2">The sequence shown here is derived from an EMBL/GenBank/DDBJ whole genome shotgun (WGS) entry which is preliminary data.</text>
</comment>